<dbReference type="OrthoDB" id="23758at2"/>
<evidence type="ECO:0000313" key="3">
    <source>
        <dbReference type="Proteomes" id="UP000321197"/>
    </source>
</evidence>
<dbReference type="InterPro" id="IPR036145">
    <property type="entry name" value="MinC_C_sf"/>
</dbReference>
<dbReference type="AlphaFoldDB" id="A0A511R516"/>
<feature type="transmembrane region" description="Helical" evidence="1">
    <location>
        <begin position="7"/>
        <end position="28"/>
    </location>
</feature>
<dbReference type="EMBL" id="BJXL01000122">
    <property type="protein sequence ID" value="GEM84700.1"/>
    <property type="molecule type" value="Genomic_DNA"/>
</dbReference>
<name>A0A511R516_9DEIN</name>
<keyword evidence="1" id="KW-1133">Transmembrane helix</keyword>
<keyword evidence="1" id="KW-0812">Transmembrane</keyword>
<organism evidence="2 3">
    <name type="scientific">Meiothermus hypogaeus NBRC 106114</name>
    <dbReference type="NCBI Taxonomy" id="1227553"/>
    <lineage>
        <taxon>Bacteria</taxon>
        <taxon>Thermotogati</taxon>
        <taxon>Deinococcota</taxon>
        <taxon>Deinococci</taxon>
        <taxon>Thermales</taxon>
        <taxon>Thermaceae</taxon>
        <taxon>Meiothermus</taxon>
    </lineage>
</organism>
<accession>A0A511R516</accession>
<keyword evidence="1" id="KW-0472">Membrane</keyword>
<dbReference type="RefSeq" id="WP_119342163.1">
    <property type="nucleotide sequence ID" value="NZ_BJXL01000122.1"/>
</dbReference>
<comment type="caution">
    <text evidence="2">The sequence shown here is derived from an EMBL/GenBank/DDBJ whole genome shotgun (WGS) entry which is preliminary data.</text>
</comment>
<reference evidence="2 3" key="1">
    <citation type="submission" date="2019-07" db="EMBL/GenBank/DDBJ databases">
        <title>Whole genome shotgun sequence of Meiothermus hypogaeus NBRC 106114.</title>
        <authorList>
            <person name="Hosoyama A."/>
            <person name="Uohara A."/>
            <person name="Ohji S."/>
            <person name="Ichikawa N."/>
        </authorList>
    </citation>
    <scope>NUCLEOTIDE SEQUENCE [LARGE SCALE GENOMIC DNA]</scope>
    <source>
        <strain evidence="2 3">NBRC 106114</strain>
    </source>
</reference>
<proteinExistence type="predicted"/>
<dbReference type="GO" id="GO:0000902">
    <property type="term" value="P:cell morphogenesis"/>
    <property type="evidence" value="ECO:0007669"/>
    <property type="project" value="InterPro"/>
</dbReference>
<evidence type="ECO:0000313" key="2">
    <source>
        <dbReference type="EMBL" id="GEM84700.1"/>
    </source>
</evidence>
<dbReference type="Proteomes" id="UP000321197">
    <property type="component" value="Unassembled WGS sequence"/>
</dbReference>
<evidence type="ECO:0000256" key="1">
    <source>
        <dbReference type="SAM" id="Phobius"/>
    </source>
</evidence>
<sequence>MPNTKGITLVSTLVFMFIVIILVSVASLTSLNNRRNAQDALRTSQAQFAAEAGLERAVARLWHEVLASAASPSVSAYAAELNRIGLTNGTTIASLFGDPQSLGDGSSFVVRVSRQDDTSTDPDAIVLTLISTGTLADGTTRRLRQVFRINRAFFPFDYALLTNNAECIFCHLDVKSMDALRGNPTADPSTWWRRAKVGVLESLIMRDNEEAGVVHGSLVARGTVSQQYSGNIGPSNLYRTTMNPGDARIRSTALVSVTPADCSTPSNCTTPQNLYYNYPDSNNLAAFGNRAPDGELPDSFPLPIADTNNNRLIDDAEWDAEVSSSLAGTSESYSAGSITAAMTINPSGSLTWPGGGSVQTQTSANLGQSPNNVILDGSVTPITLSGTVFINGDVVIRGRVRGNGTILARGNVYVMGDLTYDCGTESTLAACDYSTPGRLPQLNLIAGGNAVVGDYMTIDTWRNDPTRDNVDMLSPSRNQQTMTFCRANPTNQACSQIRSQPWDTQNPVGPSQRPNLALTEIANFNRRELQRYLRDSNYRPRLYTFGENRIYFSTGCSHDPQNYANYSAIRGGASVYFCRGDNPLSTVTLTDAQASSILSRAARYEVTSATFNNAILKNLWADSMNARGTGPLRTDGLLYSANAIFGLSQRKYSKLNGRWDLRGGLVAADTGIFVPGPGGGISGLTIYHDNRLRPRIATGQQAQLNRGIWEVVGQ</sequence>
<protein>
    <submittedName>
        <fullName evidence="2">Uncharacterized protein</fullName>
    </submittedName>
</protein>
<dbReference type="SUPFAM" id="SSF63848">
    <property type="entry name" value="Cell-division inhibitor MinC, C-terminal domain"/>
    <property type="match status" value="1"/>
</dbReference>
<gene>
    <name evidence="2" type="ORF">MHY01S_28660</name>
</gene>